<dbReference type="InterPro" id="IPR045943">
    <property type="entry name" value="DUF6363"/>
</dbReference>
<dbReference type="PANTHER" id="PTHR14226">
    <property type="entry name" value="NEUROPATHY TARGET ESTERASE/SWISS CHEESE D.MELANOGASTER"/>
    <property type="match status" value="1"/>
</dbReference>
<protein>
    <submittedName>
        <fullName evidence="6">Predicted phospholipase, patatin/cPLA2 family</fullName>
    </submittedName>
</protein>
<dbReference type="Pfam" id="PF19890">
    <property type="entry name" value="DUF6363"/>
    <property type="match status" value="1"/>
</dbReference>
<dbReference type="RefSeq" id="WP_084188635.1">
    <property type="nucleotide sequence ID" value="NZ_FTOH01000002.1"/>
</dbReference>
<dbReference type="CDD" id="cd07208">
    <property type="entry name" value="Pat_hypo_Ecoli_yjju_like"/>
    <property type="match status" value="1"/>
</dbReference>
<keyword evidence="7" id="KW-1185">Reference proteome</keyword>
<dbReference type="Pfam" id="PF01734">
    <property type="entry name" value="Patatin"/>
    <property type="match status" value="1"/>
</dbReference>
<keyword evidence="3 4" id="KW-0443">Lipid metabolism</keyword>
<dbReference type="EMBL" id="FTOH01000002">
    <property type="protein sequence ID" value="SIS58285.1"/>
    <property type="molecule type" value="Genomic_DNA"/>
</dbReference>
<dbReference type="InterPro" id="IPR016035">
    <property type="entry name" value="Acyl_Trfase/lysoPLipase"/>
</dbReference>
<evidence type="ECO:0000313" key="6">
    <source>
        <dbReference type="EMBL" id="SIS58285.1"/>
    </source>
</evidence>
<evidence type="ECO:0000256" key="3">
    <source>
        <dbReference type="ARBA" id="ARBA00023098"/>
    </source>
</evidence>
<accession>A0A1N7K9M7</accession>
<dbReference type="PROSITE" id="PS51635">
    <property type="entry name" value="PNPLA"/>
    <property type="match status" value="1"/>
</dbReference>
<evidence type="ECO:0000256" key="1">
    <source>
        <dbReference type="ARBA" id="ARBA00022801"/>
    </source>
</evidence>
<gene>
    <name evidence="6" type="ORF">SAMN05421686_102388</name>
</gene>
<evidence type="ECO:0000313" key="7">
    <source>
        <dbReference type="Proteomes" id="UP000185639"/>
    </source>
</evidence>
<keyword evidence="1 4" id="KW-0378">Hydrolase</keyword>
<evidence type="ECO:0000259" key="5">
    <source>
        <dbReference type="PROSITE" id="PS51635"/>
    </source>
</evidence>
<keyword evidence="2 4" id="KW-0442">Lipid degradation</keyword>
<dbReference type="PANTHER" id="PTHR14226:SF25">
    <property type="entry name" value="PHOSPHOESTERASE"/>
    <property type="match status" value="1"/>
</dbReference>
<dbReference type="AlphaFoldDB" id="A0A1N7K9M7"/>
<dbReference type="SUPFAM" id="SSF52151">
    <property type="entry name" value="FabD/lysophospholipase-like"/>
    <property type="match status" value="1"/>
</dbReference>
<reference evidence="7" key="1">
    <citation type="submission" date="2017-01" db="EMBL/GenBank/DDBJ databases">
        <authorList>
            <person name="Varghese N."/>
            <person name="Submissions S."/>
        </authorList>
    </citation>
    <scope>NUCLEOTIDE SEQUENCE [LARGE SCALE GENOMIC DNA]</scope>
    <source>
        <strain evidence="7">DSM 24913</strain>
    </source>
</reference>
<feature type="domain" description="PNPLA" evidence="5">
    <location>
        <begin position="28"/>
        <end position="191"/>
    </location>
</feature>
<dbReference type="InterPro" id="IPR037483">
    <property type="entry name" value="YjjU-like"/>
</dbReference>
<dbReference type="Gene3D" id="3.40.1090.10">
    <property type="entry name" value="Cytosolic phospholipase A2 catalytic domain"/>
    <property type="match status" value="2"/>
</dbReference>
<dbReference type="OrthoDB" id="9802424at2"/>
<dbReference type="InterPro" id="IPR050301">
    <property type="entry name" value="NTE"/>
</dbReference>
<comment type="caution">
    <text evidence="4">Lacks conserved residue(s) required for the propagation of feature annotation.</text>
</comment>
<proteinExistence type="predicted"/>
<feature type="active site" description="Proton acceptor" evidence="4">
    <location>
        <position position="178"/>
    </location>
</feature>
<sequence>MASDDTVSNSVKDSVASNDTAGGSKKAIVVEGGAMRGIFASGVIDHFLEQGYHEFDFGIGVSAGATNLTGYLSRQPGRARTAIMEYARQKEFFSPVRFVRGGHMTDVHWLWHYTHQQLPLAEFVGDMELYATATHVETGQAHYLPVTGNTVHDAMVATCAIPYFYRSPVTVNSERYVDGGVADSIPVRQAWNMGADDITVVLSQPLGFRKKDSQSHWLLEKMFAGEAGLMNAMKFRTAQYNESLDFIASPPEGCRVRVIAPPPEFAVSRLCMNEKKLVDGYEMGVAAASTYLEELYAPQPDLRIVSVA</sequence>
<organism evidence="6 7">
    <name type="scientific">Thalassolituus maritimus</name>
    <dbReference type="NCBI Taxonomy" id="484498"/>
    <lineage>
        <taxon>Bacteria</taxon>
        <taxon>Pseudomonadati</taxon>
        <taxon>Pseudomonadota</taxon>
        <taxon>Gammaproteobacteria</taxon>
        <taxon>Oceanospirillales</taxon>
        <taxon>Oceanospirillaceae</taxon>
        <taxon>Thalassolituus</taxon>
    </lineage>
</organism>
<feature type="short sequence motif" description="DGA/G" evidence="4">
    <location>
        <begin position="178"/>
        <end position="180"/>
    </location>
</feature>
<dbReference type="GO" id="GO:0016787">
    <property type="term" value="F:hydrolase activity"/>
    <property type="evidence" value="ECO:0007669"/>
    <property type="project" value="UniProtKB-UniRule"/>
</dbReference>
<evidence type="ECO:0000256" key="2">
    <source>
        <dbReference type="ARBA" id="ARBA00022963"/>
    </source>
</evidence>
<dbReference type="STRING" id="484498.SAMN05421686_102388"/>
<feature type="short sequence motif" description="GXSXG" evidence="4">
    <location>
        <begin position="60"/>
        <end position="64"/>
    </location>
</feature>
<name>A0A1N7K9M7_9GAMM</name>
<dbReference type="GO" id="GO:0016042">
    <property type="term" value="P:lipid catabolic process"/>
    <property type="evidence" value="ECO:0007669"/>
    <property type="project" value="UniProtKB-UniRule"/>
</dbReference>
<dbReference type="Proteomes" id="UP000185639">
    <property type="component" value="Unassembled WGS sequence"/>
</dbReference>
<evidence type="ECO:0000256" key="4">
    <source>
        <dbReference type="PROSITE-ProRule" id="PRU01161"/>
    </source>
</evidence>
<dbReference type="InterPro" id="IPR002641">
    <property type="entry name" value="PNPLA_dom"/>
</dbReference>
<feature type="active site" description="Nucleophile" evidence="4">
    <location>
        <position position="62"/>
    </location>
</feature>